<evidence type="ECO:0000256" key="3">
    <source>
        <dbReference type="ARBA" id="ARBA00023163"/>
    </source>
</evidence>
<dbReference type="InterPro" id="IPR001647">
    <property type="entry name" value="HTH_TetR"/>
</dbReference>
<dbReference type="OrthoDB" id="9798857at2"/>
<dbReference type="Pfam" id="PF00440">
    <property type="entry name" value="TetR_N"/>
    <property type="match status" value="1"/>
</dbReference>
<evidence type="ECO:0000256" key="2">
    <source>
        <dbReference type="ARBA" id="ARBA00023125"/>
    </source>
</evidence>
<comment type="caution">
    <text evidence="6">The sequence shown here is derived from an EMBL/GenBank/DDBJ whole genome shotgun (WGS) entry which is preliminary data.</text>
</comment>
<dbReference type="Pfam" id="PF16925">
    <property type="entry name" value="TetR_C_13"/>
    <property type="match status" value="1"/>
</dbReference>
<dbReference type="PANTHER" id="PTHR47506:SF3">
    <property type="entry name" value="HTH-TYPE TRANSCRIPTIONAL REGULATOR LMRA"/>
    <property type="match status" value="1"/>
</dbReference>
<dbReference type="Gene3D" id="1.10.357.10">
    <property type="entry name" value="Tetracycline Repressor, domain 2"/>
    <property type="match status" value="1"/>
</dbReference>
<protein>
    <submittedName>
        <fullName evidence="6">TetR/AcrR family transcriptional regulator</fullName>
    </submittedName>
</protein>
<proteinExistence type="predicted"/>
<dbReference type="RefSeq" id="WP_137339082.1">
    <property type="nucleotide sequence ID" value="NZ_BSQH01000011.1"/>
</dbReference>
<evidence type="ECO:0000256" key="1">
    <source>
        <dbReference type="ARBA" id="ARBA00023015"/>
    </source>
</evidence>
<gene>
    <name evidence="6" type="ORF">FDK13_06025</name>
</gene>
<feature type="DNA-binding region" description="H-T-H motif" evidence="4">
    <location>
        <begin position="31"/>
        <end position="50"/>
    </location>
</feature>
<evidence type="ECO:0000256" key="4">
    <source>
        <dbReference type="PROSITE-ProRule" id="PRU00335"/>
    </source>
</evidence>
<dbReference type="SUPFAM" id="SSF46689">
    <property type="entry name" value="Homeodomain-like"/>
    <property type="match status" value="1"/>
</dbReference>
<dbReference type="Proteomes" id="UP000304900">
    <property type="component" value="Unassembled WGS sequence"/>
</dbReference>
<keyword evidence="7" id="KW-1185">Reference proteome</keyword>
<organism evidence="6 7">
    <name type="scientific">Dyadobacter frigoris</name>
    <dbReference type="NCBI Taxonomy" id="2576211"/>
    <lineage>
        <taxon>Bacteria</taxon>
        <taxon>Pseudomonadati</taxon>
        <taxon>Bacteroidota</taxon>
        <taxon>Cytophagia</taxon>
        <taxon>Cytophagales</taxon>
        <taxon>Spirosomataceae</taxon>
        <taxon>Dyadobacter</taxon>
    </lineage>
</organism>
<dbReference type="PRINTS" id="PR00455">
    <property type="entry name" value="HTHTETR"/>
</dbReference>
<dbReference type="AlphaFoldDB" id="A0A4U6D9E0"/>
<evidence type="ECO:0000259" key="5">
    <source>
        <dbReference type="PROSITE" id="PS50977"/>
    </source>
</evidence>
<dbReference type="InterPro" id="IPR011075">
    <property type="entry name" value="TetR_C"/>
</dbReference>
<dbReference type="EMBL" id="SZVO01000002">
    <property type="protein sequence ID" value="TKT93406.1"/>
    <property type="molecule type" value="Genomic_DNA"/>
</dbReference>
<dbReference type="InterPro" id="IPR009057">
    <property type="entry name" value="Homeodomain-like_sf"/>
</dbReference>
<keyword evidence="3" id="KW-0804">Transcription</keyword>
<accession>A0A4U6D9E0</accession>
<keyword evidence="1" id="KW-0805">Transcription regulation</keyword>
<dbReference type="SUPFAM" id="SSF48498">
    <property type="entry name" value="Tetracyclin repressor-like, C-terminal domain"/>
    <property type="match status" value="1"/>
</dbReference>
<dbReference type="PANTHER" id="PTHR47506">
    <property type="entry name" value="TRANSCRIPTIONAL REGULATORY PROTEIN"/>
    <property type="match status" value="1"/>
</dbReference>
<feature type="domain" description="HTH tetR-type" evidence="5">
    <location>
        <begin position="8"/>
        <end position="68"/>
    </location>
</feature>
<keyword evidence="2 4" id="KW-0238">DNA-binding</keyword>
<dbReference type="PROSITE" id="PS50977">
    <property type="entry name" value="HTH_TETR_2"/>
    <property type="match status" value="1"/>
</dbReference>
<dbReference type="InterPro" id="IPR036271">
    <property type="entry name" value="Tet_transcr_reg_TetR-rel_C_sf"/>
</dbReference>
<sequence>MDHLSKGERTRQQLLKNAAYLFNINGIAGTSVDDILKASGVHRGSLYSQFTNKEDLVYACTDYLLNELTRHITMAINREKSAVGKIFAFLELNRNPLSPFIQGGNPILNLSLSADEFTATIQEKIKKVLLNYSRMFNEILSSGVLSGELSADLSIENYSLKMCCTIQGAIAYCSIVQSNLPMHQLVDSLRKELLTYNLRYE</sequence>
<dbReference type="GO" id="GO:0003677">
    <property type="term" value="F:DNA binding"/>
    <property type="evidence" value="ECO:0007669"/>
    <property type="project" value="UniProtKB-UniRule"/>
</dbReference>
<evidence type="ECO:0000313" key="7">
    <source>
        <dbReference type="Proteomes" id="UP000304900"/>
    </source>
</evidence>
<reference evidence="6 7" key="1">
    <citation type="submission" date="2019-05" db="EMBL/GenBank/DDBJ databases">
        <title>Dyadobacter AR-3-8 sp. nov., isolated from arctic soil.</title>
        <authorList>
            <person name="Chaudhary D.K."/>
        </authorList>
    </citation>
    <scope>NUCLEOTIDE SEQUENCE [LARGE SCALE GENOMIC DNA]</scope>
    <source>
        <strain evidence="6 7">AR-3-8</strain>
    </source>
</reference>
<name>A0A4U6D9E0_9BACT</name>
<evidence type="ECO:0000313" key="6">
    <source>
        <dbReference type="EMBL" id="TKT93406.1"/>
    </source>
</evidence>